<accession>A0A183IUJ6</accession>
<protein>
    <submittedName>
        <fullName evidence="6">WD_REPEATS_REGION domain-containing protein</fullName>
    </submittedName>
</protein>
<dbReference type="Pfam" id="PF00400">
    <property type="entry name" value="WD40"/>
    <property type="match status" value="1"/>
</dbReference>
<dbReference type="PANTHER" id="PTHR44411">
    <property type="entry name" value="THO COMPLEX SUBUNIT 6 HOMOLOG"/>
    <property type="match status" value="1"/>
</dbReference>
<dbReference type="Proteomes" id="UP000270296">
    <property type="component" value="Unassembled WGS sequence"/>
</dbReference>
<dbReference type="GO" id="GO:0000347">
    <property type="term" value="C:THO complex"/>
    <property type="evidence" value="ECO:0007669"/>
    <property type="project" value="TreeGrafter"/>
</dbReference>
<dbReference type="InterPro" id="IPR042626">
    <property type="entry name" value="THOC6"/>
</dbReference>
<evidence type="ECO:0000313" key="6">
    <source>
        <dbReference type="WBParaSite" id="SBAD_0000756601-mRNA-1"/>
    </source>
</evidence>
<organism evidence="6">
    <name type="scientific">Soboliphyme baturini</name>
    <dbReference type="NCBI Taxonomy" id="241478"/>
    <lineage>
        <taxon>Eukaryota</taxon>
        <taxon>Metazoa</taxon>
        <taxon>Ecdysozoa</taxon>
        <taxon>Nematoda</taxon>
        <taxon>Enoplea</taxon>
        <taxon>Dorylaimia</taxon>
        <taxon>Dioctophymatida</taxon>
        <taxon>Dioctophymatoidea</taxon>
        <taxon>Soboliphymatidae</taxon>
        <taxon>Soboliphyme</taxon>
    </lineage>
</organism>
<keyword evidence="5" id="KW-1185">Reference proteome</keyword>
<reference evidence="4 5" key="2">
    <citation type="submission" date="2018-11" db="EMBL/GenBank/DDBJ databases">
        <authorList>
            <consortium name="Pathogen Informatics"/>
        </authorList>
    </citation>
    <scope>NUCLEOTIDE SEQUENCE [LARGE SCALE GENOMIC DNA]</scope>
</reference>
<dbReference type="GO" id="GO:0000346">
    <property type="term" value="C:transcription export complex"/>
    <property type="evidence" value="ECO:0007669"/>
    <property type="project" value="TreeGrafter"/>
</dbReference>
<dbReference type="AlphaFoldDB" id="A0A183IUJ6"/>
<dbReference type="InterPro" id="IPR001680">
    <property type="entry name" value="WD40_rpt"/>
</dbReference>
<evidence type="ECO:0000256" key="1">
    <source>
        <dbReference type="ARBA" id="ARBA00009728"/>
    </source>
</evidence>
<evidence type="ECO:0000256" key="3">
    <source>
        <dbReference type="SAM" id="MobiDB-lite"/>
    </source>
</evidence>
<proteinExistence type="inferred from homology"/>
<reference evidence="6" key="1">
    <citation type="submission" date="2016-06" db="UniProtKB">
        <authorList>
            <consortium name="WormBaseParasite"/>
        </authorList>
    </citation>
    <scope>IDENTIFICATION</scope>
</reference>
<evidence type="ECO:0000256" key="2">
    <source>
        <dbReference type="ARBA" id="ARBA00022574"/>
    </source>
</evidence>
<feature type="region of interest" description="Disordered" evidence="3">
    <location>
        <begin position="1"/>
        <end position="42"/>
    </location>
</feature>
<evidence type="ECO:0000313" key="5">
    <source>
        <dbReference type="Proteomes" id="UP000270296"/>
    </source>
</evidence>
<dbReference type="SMART" id="SM00320">
    <property type="entry name" value="WD40"/>
    <property type="match status" value="4"/>
</dbReference>
<keyword evidence="2" id="KW-0853">WD repeat</keyword>
<dbReference type="GO" id="GO:0006406">
    <property type="term" value="P:mRNA export from nucleus"/>
    <property type="evidence" value="ECO:0007669"/>
    <property type="project" value="TreeGrafter"/>
</dbReference>
<dbReference type="Gene3D" id="2.130.10.10">
    <property type="entry name" value="YVTN repeat-like/Quinoprotein amine dehydrogenase"/>
    <property type="match status" value="2"/>
</dbReference>
<dbReference type="InterPro" id="IPR015943">
    <property type="entry name" value="WD40/YVTN_repeat-like_dom_sf"/>
</dbReference>
<evidence type="ECO:0000313" key="4">
    <source>
        <dbReference type="EMBL" id="VDP12602.1"/>
    </source>
</evidence>
<name>A0A183IUJ6_9BILA</name>
<comment type="similarity">
    <text evidence="1">Belongs to the WD repeat THOC6 family.</text>
</comment>
<dbReference type="WBParaSite" id="SBAD_0000756601-mRNA-1">
    <property type="protein sequence ID" value="SBAD_0000756601-mRNA-1"/>
    <property type="gene ID" value="SBAD_0000756601"/>
</dbReference>
<dbReference type="EMBL" id="UZAM01010505">
    <property type="protein sequence ID" value="VDP12602.1"/>
    <property type="molecule type" value="Genomic_DNA"/>
</dbReference>
<dbReference type="PANTHER" id="PTHR44411:SF1">
    <property type="entry name" value="THO COMPLEX SUBUNIT 6 HOMOLOG"/>
    <property type="match status" value="1"/>
</dbReference>
<feature type="compositionally biased region" description="Basic and acidic residues" evidence="3">
    <location>
        <begin position="1"/>
        <end position="24"/>
    </location>
</feature>
<sequence>MLHFRAAKEKTREKKAVKKAEKTRTVTKQGPKQKVPKPMKMSAPRVGTLRTDRLYVMDALKDYYCTIFALTYSPCCKYLCAADRYGFVTVFSGTYEGKIKGYCWEDVISRTAKRSWCLDCNSQDKKSDVFEVNALLMHNSSFLSNQIRFSAFQRILCSAGGDSNVYFWDLEDGSLVGISKGHTDYLHCISDNGPNGVISAGEDGQIRLWGTSLCHMLCPRAVVFEIFFGLDTRTYECRSVLEPYNSDCARPQVGKWIGALASEPHWLVYTLRCPELGLWHLDSLQLAKILPASNSESHCAAIYDDKIFTGGSRGSVFIWDFNGQLSQEINVTSSCVYAMALNANSDKYRVCFLRLCLSHIRHTFTYAVPGVGFVRLRFFYRLSAELFV</sequence>
<dbReference type="OrthoDB" id="273067at2759"/>
<dbReference type="InterPro" id="IPR036322">
    <property type="entry name" value="WD40_repeat_dom_sf"/>
</dbReference>
<dbReference type="SUPFAM" id="SSF50978">
    <property type="entry name" value="WD40 repeat-like"/>
    <property type="match status" value="1"/>
</dbReference>
<gene>
    <name evidence="4" type="ORF">SBAD_LOCUS7293</name>
</gene>